<reference evidence="1 2" key="1">
    <citation type="journal article" date="2014" name="PLoS Genet.">
        <title>Phylogenetically driven sequencing of extremely halophilic archaea reveals strategies for static and dynamic osmo-response.</title>
        <authorList>
            <person name="Becker E.A."/>
            <person name="Seitzer P.M."/>
            <person name="Tritt A."/>
            <person name="Larsen D."/>
            <person name="Krusor M."/>
            <person name="Yao A.I."/>
            <person name="Wu D."/>
            <person name="Madern D."/>
            <person name="Eisen J.A."/>
            <person name="Darling A.E."/>
            <person name="Facciotti M.T."/>
        </authorList>
    </citation>
    <scope>NUCLEOTIDE SEQUENCE [LARGE SCALE GENOMIC DNA]</scope>
    <source>
        <strain evidence="1 2">DSM 10524</strain>
    </source>
</reference>
<accession>L9XHP9</accession>
<gene>
    <name evidence="1" type="ORF">C491_02830</name>
</gene>
<evidence type="ECO:0000313" key="2">
    <source>
        <dbReference type="Proteomes" id="UP000011688"/>
    </source>
</evidence>
<dbReference type="AlphaFoldDB" id="L9XHP9"/>
<evidence type="ECO:0000313" key="1">
    <source>
        <dbReference type="EMBL" id="ELY60198.1"/>
    </source>
</evidence>
<dbReference type="Proteomes" id="UP000011688">
    <property type="component" value="Unassembled WGS sequence"/>
</dbReference>
<organism evidence="1 2">
    <name type="scientific">Natronococcus amylolyticus DSM 10524</name>
    <dbReference type="NCBI Taxonomy" id="1227497"/>
    <lineage>
        <taxon>Archaea</taxon>
        <taxon>Methanobacteriati</taxon>
        <taxon>Methanobacteriota</taxon>
        <taxon>Stenosarchaea group</taxon>
        <taxon>Halobacteria</taxon>
        <taxon>Halobacteriales</taxon>
        <taxon>Natrialbaceae</taxon>
        <taxon>Natronococcus</taxon>
    </lineage>
</organism>
<keyword evidence="2" id="KW-1185">Reference proteome</keyword>
<dbReference type="eggNOG" id="arCOG14354">
    <property type="taxonomic scope" value="Archaea"/>
</dbReference>
<dbReference type="EMBL" id="AOIB01000013">
    <property type="protein sequence ID" value="ELY60198.1"/>
    <property type="molecule type" value="Genomic_DNA"/>
</dbReference>
<proteinExistence type="predicted"/>
<sequence length="120" mass="13708">MAIVPMTEPEPEPGPPRLADLDQLASRLLEHAAAELEPARTTLELTGYADGDYELRAFETVSIRSAPDGDGDVWERVEIRYNRRLEWIQRRHYYETDQGCLDETITDLETYPDPTTAVDE</sequence>
<comment type="caution">
    <text evidence="1">The sequence shown here is derived from an EMBL/GenBank/DDBJ whole genome shotgun (WGS) entry which is preliminary data.</text>
</comment>
<name>L9XHP9_9EURY</name>
<protein>
    <submittedName>
        <fullName evidence="1">Uncharacterized protein</fullName>
    </submittedName>
</protein>